<dbReference type="PANTHER" id="PTHR11088">
    <property type="entry name" value="TRNA DIMETHYLALLYLTRANSFERASE"/>
    <property type="match status" value="1"/>
</dbReference>
<comment type="cofactor">
    <cofactor evidence="1 10">
        <name>Mg(2+)</name>
        <dbReference type="ChEBI" id="CHEBI:18420"/>
    </cofactor>
</comment>
<dbReference type="EC" id="2.5.1.75" evidence="10"/>
<keyword evidence="8 10" id="KW-0460">Magnesium</keyword>
<feature type="site" description="Interaction with substrate tRNA" evidence="10">
    <location>
        <position position="130"/>
    </location>
</feature>
<reference evidence="14 15" key="1">
    <citation type="submission" date="2019-07" db="EMBL/GenBank/DDBJ databases">
        <title>Whole genome shotgun sequence of Terrabacter aerolatus NBRC 106305.</title>
        <authorList>
            <person name="Hosoyama A."/>
            <person name="Uohara A."/>
            <person name="Ohji S."/>
            <person name="Ichikawa N."/>
        </authorList>
    </citation>
    <scope>NUCLEOTIDE SEQUENCE [LARGE SCALE GENOMIC DNA]</scope>
    <source>
        <strain evidence="14 15">NBRC 106305</strain>
    </source>
</reference>
<dbReference type="HAMAP" id="MF_00185">
    <property type="entry name" value="IPP_trans"/>
    <property type="match status" value="1"/>
</dbReference>
<evidence type="ECO:0000256" key="1">
    <source>
        <dbReference type="ARBA" id="ARBA00001946"/>
    </source>
</evidence>
<evidence type="ECO:0000256" key="2">
    <source>
        <dbReference type="ARBA" id="ARBA00003213"/>
    </source>
</evidence>
<evidence type="ECO:0000256" key="5">
    <source>
        <dbReference type="ARBA" id="ARBA00022694"/>
    </source>
</evidence>
<organism evidence="14 15">
    <name type="scientific">Terrabacter aerolatus</name>
    <dbReference type="NCBI Taxonomy" id="422442"/>
    <lineage>
        <taxon>Bacteria</taxon>
        <taxon>Bacillati</taxon>
        <taxon>Actinomycetota</taxon>
        <taxon>Actinomycetes</taxon>
        <taxon>Micrococcales</taxon>
        <taxon>Intrasporangiaceae</taxon>
        <taxon>Terrabacter</taxon>
    </lineage>
</organism>
<name>A0A512D2W7_9MICO</name>
<evidence type="ECO:0000256" key="10">
    <source>
        <dbReference type="HAMAP-Rule" id="MF_00185"/>
    </source>
</evidence>
<dbReference type="SUPFAM" id="SSF52540">
    <property type="entry name" value="P-loop containing nucleoside triphosphate hydrolases"/>
    <property type="match status" value="2"/>
</dbReference>
<dbReference type="Pfam" id="PF01715">
    <property type="entry name" value="IPPT"/>
    <property type="match status" value="1"/>
</dbReference>
<dbReference type="OrthoDB" id="9776390at2"/>
<protein>
    <recommendedName>
        <fullName evidence="10">tRNA dimethylallyltransferase</fullName>
        <ecNumber evidence="10">2.5.1.75</ecNumber>
    </recommendedName>
    <alternativeName>
        <fullName evidence="10">Dimethylallyl diphosphate:tRNA dimethylallyltransferase</fullName>
        <shortName evidence="10">DMAPP:tRNA dimethylallyltransferase</shortName>
        <shortName evidence="10">DMATase</shortName>
    </alternativeName>
    <alternativeName>
        <fullName evidence="10">Isopentenyl-diphosphate:tRNA isopentenyltransferase</fullName>
        <shortName evidence="10">IPP transferase</shortName>
        <shortName evidence="10">IPPT</shortName>
        <shortName evidence="10">IPTase</shortName>
    </alternativeName>
</protein>
<dbReference type="EMBL" id="BJYX01000013">
    <property type="protein sequence ID" value="GEO30794.1"/>
    <property type="molecule type" value="Genomic_DNA"/>
</dbReference>
<feature type="binding site" evidence="10">
    <location>
        <begin position="20"/>
        <end position="25"/>
    </location>
    <ligand>
        <name>substrate</name>
    </ligand>
</feature>
<gene>
    <name evidence="10 14" type="primary">miaA</name>
    <name evidence="14" type="ORF">TAE01_26040</name>
</gene>
<dbReference type="Gene3D" id="1.10.20.140">
    <property type="match status" value="1"/>
</dbReference>
<keyword evidence="6 10" id="KW-0547">Nucleotide-binding</keyword>
<comment type="subunit">
    <text evidence="10">Monomer.</text>
</comment>
<evidence type="ECO:0000313" key="14">
    <source>
        <dbReference type="EMBL" id="GEO30794.1"/>
    </source>
</evidence>
<feature type="site" description="Interaction with substrate tRNA" evidence="10">
    <location>
        <position position="109"/>
    </location>
</feature>
<dbReference type="GO" id="GO:0006400">
    <property type="term" value="P:tRNA modification"/>
    <property type="evidence" value="ECO:0007669"/>
    <property type="project" value="TreeGrafter"/>
</dbReference>
<dbReference type="AlphaFoldDB" id="A0A512D2W7"/>
<evidence type="ECO:0000256" key="11">
    <source>
        <dbReference type="RuleBase" id="RU003783"/>
    </source>
</evidence>
<accession>A0A512D2W7</accession>
<evidence type="ECO:0000256" key="9">
    <source>
        <dbReference type="ARBA" id="ARBA00049563"/>
    </source>
</evidence>
<dbReference type="GO" id="GO:0052381">
    <property type="term" value="F:tRNA dimethylallyltransferase activity"/>
    <property type="evidence" value="ECO:0007669"/>
    <property type="project" value="UniProtKB-UniRule"/>
</dbReference>
<evidence type="ECO:0000256" key="12">
    <source>
        <dbReference type="RuleBase" id="RU003784"/>
    </source>
</evidence>
<sequence length="321" mass="34735">MRAEEAAPTQPPVIAVVGATATGKSDLALDLAERLGGEVVNADAMQFYRGMDIGTAKLPVAERRGIAHHQLDVLDVTEEASVAGYQTAARADIAAIRGRGHRPLVVGGSGLYVRAALDRLEIPPTDGTVRARLEAEAEIVGADTMHARLIALDARAAAAILPGNRRRVIRALEVIELTGRPFSASMPTREFVSPAVVLGLRVERDLLVERIDRRVERMWEEGLRTETEALLGHGLRQGVTASRAIGYSQAVAVVDGALDETTARADTAQATRRYARRQESWFRPDPRIIWIDATAPDVLDRALTAVREADAQVRDGIPENV</sequence>
<evidence type="ECO:0000256" key="4">
    <source>
        <dbReference type="ARBA" id="ARBA00022679"/>
    </source>
</evidence>
<dbReference type="Proteomes" id="UP000321534">
    <property type="component" value="Unassembled WGS sequence"/>
</dbReference>
<dbReference type="InterPro" id="IPR027417">
    <property type="entry name" value="P-loop_NTPase"/>
</dbReference>
<feature type="binding site" evidence="10">
    <location>
        <begin position="18"/>
        <end position="25"/>
    </location>
    <ligand>
        <name>ATP</name>
        <dbReference type="ChEBI" id="CHEBI:30616"/>
    </ligand>
</feature>
<dbReference type="PANTHER" id="PTHR11088:SF60">
    <property type="entry name" value="TRNA DIMETHYLALLYLTRANSFERASE"/>
    <property type="match status" value="1"/>
</dbReference>
<evidence type="ECO:0000313" key="15">
    <source>
        <dbReference type="Proteomes" id="UP000321534"/>
    </source>
</evidence>
<dbReference type="RefSeq" id="WP_147067079.1">
    <property type="nucleotide sequence ID" value="NZ_BAAARO010000021.1"/>
</dbReference>
<evidence type="ECO:0000256" key="6">
    <source>
        <dbReference type="ARBA" id="ARBA00022741"/>
    </source>
</evidence>
<keyword evidence="5 10" id="KW-0819">tRNA processing</keyword>
<dbReference type="GO" id="GO:0005524">
    <property type="term" value="F:ATP binding"/>
    <property type="evidence" value="ECO:0007669"/>
    <property type="project" value="UniProtKB-UniRule"/>
</dbReference>
<comment type="catalytic activity">
    <reaction evidence="9 10 11">
        <text>adenosine(37) in tRNA + dimethylallyl diphosphate = N(6)-dimethylallyladenosine(37) in tRNA + diphosphate</text>
        <dbReference type="Rhea" id="RHEA:26482"/>
        <dbReference type="Rhea" id="RHEA-COMP:10162"/>
        <dbReference type="Rhea" id="RHEA-COMP:10375"/>
        <dbReference type="ChEBI" id="CHEBI:33019"/>
        <dbReference type="ChEBI" id="CHEBI:57623"/>
        <dbReference type="ChEBI" id="CHEBI:74411"/>
        <dbReference type="ChEBI" id="CHEBI:74415"/>
        <dbReference type="EC" id="2.5.1.75"/>
    </reaction>
</comment>
<keyword evidence="15" id="KW-1185">Reference proteome</keyword>
<dbReference type="InterPro" id="IPR039657">
    <property type="entry name" value="Dimethylallyltransferase"/>
</dbReference>
<dbReference type="NCBIfam" id="TIGR00174">
    <property type="entry name" value="miaA"/>
    <property type="match status" value="1"/>
</dbReference>
<comment type="similarity">
    <text evidence="3 10 13">Belongs to the IPP transferase family.</text>
</comment>
<comment type="caution">
    <text evidence="10">Lacks conserved residue(s) required for the propagation of feature annotation.</text>
</comment>
<keyword evidence="4 10" id="KW-0808">Transferase</keyword>
<evidence type="ECO:0000256" key="7">
    <source>
        <dbReference type="ARBA" id="ARBA00022840"/>
    </source>
</evidence>
<dbReference type="Gene3D" id="3.40.50.300">
    <property type="entry name" value="P-loop containing nucleotide triphosphate hydrolases"/>
    <property type="match status" value="1"/>
</dbReference>
<evidence type="ECO:0000256" key="3">
    <source>
        <dbReference type="ARBA" id="ARBA00005842"/>
    </source>
</evidence>
<evidence type="ECO:0000256" key="8">
    <source>
        <dbReference type="ARBA" id="ARBA00022842"/>
    </source>
</evidence>
<dbReference type="InterPro" id="IPR018022">
    <property type="entry name" value="IPT"/>
</dbReference>
<dbReference type="FunFam" id="1.10.20.140:FF:000001">
    <property type="entry name" value="tRNA dimethylallyltransferase"/>
    <property type="match status" value="1"/>
</dbReference>
<comment type="caution">
    <text evidence="14">The sequence shown here is derived from an EMBL/GenBank/DDBJ whole genome shotgun (WGS) entry which is preliminary data.</text>
</comment>
<comment type="function">
    <text evidence="2 10 12">Catalyzes the transfer of a dimethylallyl group onto the adenine at position 37 in tRNAs that read codons beginning with uridine, leading to the formation of N6-(dimethylallyl)adenosine (i(6)A).</text>
</comment>
<proteinExistence type="inferred from homology"/>
<evidence type="ECO:0000256" key="13">
    <source>
        <dbReference type="RuleBase" id="RU003785"/>
    </source>
</evidence>
<keyword evidence="7 10" id="KW-0067">ATP-binding</keyword>